<proteinExistence type="predicted"/>
<accession>A0A9P9WYH8</accession>
<gene>
    <name evidence="2" type="ORF">JX265_000475</name>
</gene>
<organism evidence="2 3">
    <name type="scientific">Neoarthrinium moseri</name>
    <dbReference type="NCBI Taxonomy" id="1658444"/>
    <lineage>
        <taxon>Eukaryota</taxon>
        <taxon>Fungi</taxon>
        <taxon>Dikarya</taxon>
        <taxon>Ascomycota</taxon>
        <taxon>Pezizomycotina</taxon>
        <taxon>Sordariomycetes</taxon>
        <taxon>Xylariomycetidae</taxon>
        <taxon>Amphisphaeriales</taxon>
        <taxon>Apiosporaceae</taxon>
        <taxon>Neoarthrinium</taxon>
    </lineage>
</organism>
<protein>
    <submittedName>
        <fullName evidence="2">Uncharacterized protein</fullName>
    </submittedName>
</protein>
<keyword evidence="3" id="KW-1185">Reference proteome</keyword>
<evidence type="ECO:0000313" key="2">
    <source>
        <dbReference type="EMBL" id="KAI1881649.1"/>
    </source>
</evidence>
<comment type="caution">
    <text evidence="2">The sequence shown here is derived from an EMBL/GenBank/DDBJ whole genome shotgun (WGS) entry which is preliminary data.</text>
</comment>
<feature type="compositionally biased region" description="Basic and acidic residues" evidence="1">
    <location>
        <begin position="40"/>
        <end position="50"/>
    </location>
</feature>
<dbReference type="AlphaFoldDB" id="A0A9P9WYH8"/>
<evidence type="ECO:0000256" key="1">
    <source>
        <dbReference type="SAM" id="MobiDB-lite"/>
    </source>
</evidence>
<dbReference type="EMBL" id="JAFIMR010000001">
    <property type="protein sequence ID" value="KAI1881649.1"/>
    <property type="molecule type" value="Genomic_DNA"/>
</dbReference>
<dbReference type="Proteomes" id="UP000829685">
    <property type="component" value="Unassembled WGS sequence"/>
</dbReference>
<name>A0A9P9WYH8_9PEZI</name>
<reference evidence="2" key="1">
    <citation type="submission" date="2021-03" db="EMBL/GenBank/DDBJ databases">
        <title>Revisited historic fungal species revealed as producer of novel bioactive compounds through whole genome sequencing and comparative genomics.</title>
        <authorList>
            <person name="Vignolle G.A."/>
            <person name="Hochenegger N."/>
            <person name="Mach R.L."/>
            <person name="Mach-Aigner A.R."/>
            <person name="Javad Rahimi M."/>
            <person name="Salim K.A."/>
            <person name="Chan C.M."/>
            <person name="Lim L.B.L."/>
            <person name="Cai F."/>
            <person name="Druzhinina I.S."/>
            <person name="U'Ren J.M."/>
            <person name="Derntl C."/>
        </authorList>
    </citation>
    <scope>NUCLEOTIDE SEQUENCE</scope>
    <source>
        <strain evidence="2">TUCIM 5799</strain>
    </source>
</reference>
<feature type="region of interest" description="Disordered" evidence="1">
    <location>
        <begin position="38"/>
        <end position="59"/>
    </location>
</feature>
<evidence type="ECO:0000313" key="3">
    <source>
        <dbReference type="Proteomes" id="UP000829685"/>
    </source>
</evidence>
<sequence length="82" mass="8598">MSWCSHNSNDPLATADVDVEADPPEHVRAGAVHCGAATAARRENDKKKEPLITGFGDPGSSAFSMVTEHRHVELAVSAAESG</sequence>